<dbReference type="SUPFAM" id="SSF52218">
    <property type="entry name" value="Flavoproteins"/>
    <property type="match status" value="1"/>
</dbReference>
<dbReference type="PANTHER" id="PTHR38030:SF2">
    <property type="entry name" value="PROTOPORPHYRINOGEN IX DEHYDROGENASE [QUINONE]"/>
    <property type="match status" value="1"/>
</dbReference>
<evidence type="ECO:0000313" key="3">
    <source>
        <dbReference type="Proteomes" id="UP000236584"/>
    </source>
</evidence>
<dbReference type="RefSeq" id="WP_103426416.1">
    <property type="nucleotide sequence ID" value="NZ_CP026309.1"/>
</dbReference>
<dbReference type="PANTHER" id="PTHR38030">
    <property type="entry name" value="PROTOPORPHYRINOGEN IX DEHYDROGENASE [MENAQUINONE]"/>
    <property type="match status" value="1"/>
</dbReference>
<dbReference type="InterPro" id="IPR001226">
    <property type="entry name" value="Flavodoxin_CS"/>
</dbReference>
<dbReference type="Pfam" id="PF12724">
    <property type="entry name" value="Flavodoxin_5"/>
    <property type="match status" value="1"/>
</dbReference>
<organism evidence="2 3">
    <name type="scientific">Salinigranum rubrum</name>
    <dbReference type="NCBI Taxonomy" id="755307"/>
    <lineage>
        <taxon>Archaea</taxon>
        <taxon>Methanobacteriati</taxon>
        <taxon>Methanobacteriota</taxon>
        <taxon>Stenosarchaea group</taxon>
        <taxon>Halobacteria</taxon>
        <taxon>Halobacteriales</taxon>
        <taxon>Haloferacaceae</taxon>
        <taxon>Salinigranum</taxon>
    </lineage>
</organism>
<dbReference type="PROSITE" id="PS00201">
    <property type="entry name" value="FLAVODOXIN"/>
    <property type="match status" value="1"/>
</dbReference>
<dbReference type="InterPro" id="IPR052200">
    <property type="entry name" value="Protoporphyrinogen_IX_DH"/>
</dbReference>
<evidence type="ECO:0000313" key="2">
    <source>
        <dbReference type="EMBL" id="AUV82727.1"/>
    </source>
</evidence>
<gene>
    <name evidence="2" type="ORF">C2R22_14625</name>
</gene>
<dbReference type="InterPro" id="IPR008254">
    <property type="entry name" value="Flavodoxin/NO_synth"/>
</dbReference>
<dbReference type="Proteomes" id="UP000236584">
    <property type="component" value="Chromosome"/>
</dbReference>
<dbReference type="KEGG" id="srub:C2R22_14625"/>
<name>A0A2I8VLB7_9EURY</name>
<reference evidence="2 3" key="1">
    <citation type="submission" date="2018-01" db="EMBL/GenBank/DDBJ databases">
        <title>Complete genome sequence of Salinigranum rubrum GX10T, an extremely halophilic archaeon isolated from a marine solar saltern.</title>
        <authorList>
            <person name="Han S."/>
        </authorList>
    </citation>
    <scope>NUCLEOTIDE SEQUENCE [LARGE SCALE GENOMIC DNA]</scope>
    <source>
        <strain evidence="2 3">GX10</strain>
    </source>
</reference>
<evidence type="ECO:0000259" key="1">
    <source>
        <dbReference type="PROSITE" id="PS50902"/>
    </source>
</evidence>
<dbReference type="GO" id="GO:0006783">
    <property type="term" value="P:heme biosynthetic process"/>
    <property type="evidence" value="ECO:0007669"/>
    <property type="project" value="TreeGrafter"/>
</dbReference>
<dbReference type="InterPro" id="IPR026816">
    <property type="entry name" value="Flavodoxin_dom"/>
</dbReference>
<dbReference type="EMBL" id="CP026309">
    <property type="protein sequence ID" value="AUV82727.1"/>
    <property type="molecule type" value="Genomic_DNA"/>
</dbReference>
<dbReference type="InterPro" id="IPR029039">
    <property type="entry name" value="Flavoprotein-like_sf"/>
</dbReference>
<keyword evidence="3" id="KW-1185">Reference proteome</keyword>
<accession>A0A2I8VLB7</accession>
<sequence>MARVALVYGTTEGQTATVAERVAAALTDRGHDPVLVHAKHLPPDFSLDEYDGCVVGASVHYRRHQRYVARFVRDHLTTLNEVPSAFFSVSMTAATGTPEADATARGLLEAFLADTGWTPDATAVFAGALKYSEYGLLTRFLMKRIARKYGGETDTSRDHEYTEWDAVERFSGEVADLLDGDGD</sequence>
<dbReference type="Gene3D" id="3.40.50.360">
    <property type="match status" value="1"/>
</dbReference>
<dbReference type="GO" id="GO:0009055">
    <property type="term" value="F:electron transfer activity"/>
    <property type="evidence" value="ECO:0007669"/>
    <property type="project" value="InterPro"/>
</dbReference>
<proteinExistence type="predicted"/>
<protein>
    <submittedName>
        <fullName evidence="2">Protoporphyrinogen oxidase</fullName>
    </submittedName>
</protein>
<dbReference type="OrthoDB" id="103611at2157"/>
<dbReference type="PROSITE" id="PS50902">
    <property type="entry name" value="FLAVODOXIN_LIKE"/>
    <property type="match status" value="1"/>
</dbReference>
<feature type="domain" description="Flavodoxin-like" evidence="1">
    <location>
        <begin position="4"/>
        <end position="183"/>
    </location>
</feature>
<dbReference type="AlphaFoldDB" id="A0A2I8VLB7"/>
<dbReference type="GO" id="GO:0070819">
    <property type="term" value="F:menaquinone-dependent protoporphyrinogen oxidase activity"/>
    <property type="evidence" value="ECO:0007669"/>
    <property type="project" value="TreeGrafter"/>
</dbReference>
<dbReference type="GeneID" id="35593351"/>
<dbReference type="GO" id="GO:0010181">
    <property type="term" value="F:FMN binding"/>
    <property type="evidence" value="ECO:0007669"/>
    <property type="project" value="InterPro"/>
</dbReference>